<reference evidence="3" key="1">
    <citation type="submission" date="2016-10" db="EMBL/GenBank/DDBJ databases">
        <authorList>
            <person name="Varghese N."/>
            <person name="Submissions S."/>
        </authorList>
    </citation>
    <scope>NUCLEOTIDE SEQUENCE [LARGE SCALE GENOMIC DNA]</scope>
    <source>
        <strain evidence="3">CGMCC 1.8981</strain>
    </source>
</reference>
<dbReference type="Gene3D" id="1.10.490.110">
    <property type="entry name" value="Uncharacterized conserved protein DUF2267"/>
    <property type="match status" value="1"/>
</dbReference>
<evidence type="ECO:0000313" key="3">
    <source>
        <dbReference type="Proteomes" id="UP000199112"/>
    </source>
</evidence>
<dbReference type="Proteomes" id="UP000199112">
    <property type="component" value="Unassembled WGS sequence"/>
</dbReference>
<dbReference type="InterPro" id="IPR018727">
    <property type="entry name" value="DUF2267"/>
</dbReference>
<sequence length="186" mass="20388">MPCSLTAVLDDDASTMNFDEFTGEIQHRLELPDTGRTVRAIRATLMTLGERIPDGAARDLAASLPIEIKWYMTGAVVEHGQRFDWQEFLSRVSDREGDRTDKSEAAYHSRIIVDFVASQVPPSDFDQLRNQLPESGDDENWGKLFEVVDSGGWGDAQEAQTGGGPQPAAGPRTDSESTGVDGETEE</sequence>
<evidence type="ECO:0000256" key="1">
    <source>
        <dbReference type="SAM" id="MobiDB-lite"/>
    </source>
</evidence>
<gene>
    <name evidence="2" type="ORF">SAMN04487967_3459</name>
</gene>
<feature type="region of interest" description="Disordered" evidence="1">
    <location>
        <begin position="128"/>
        <end position="186"/>
    </location>
</feature>
<organism evidence="2 3">
    <name type="scientific">Natronorubrum sediminis</name>
    <dbReference type="NCBI Taxonomy" id="640943"/>
    <lineage>
        <taxon>Archaea</taxon>
        <taxon>Methanobacteriati</taxon>
        <taxon>Methanobacteriota</taxon>
        <taxon>Stenosarchaea group</taxon>
        <taxon>Halobacteria</taxon>
        <taxon>Halobacteriales</taxon>
        <taxon>Natrialbaceae</taxon>
        <taxon>Natronorubrum</taxon>
    </lineage>
</organism>
<dbReference type="AlphaFoldDB" id="A0A1H6G495"/>
<dbReference type="Pfam" id="PF10025">
    <property type="entry name" value="DUF2267"/>
    <property type="match status" value="1"/>
</dbReference>
<proteinExistence type="predicted"/>
<keyword evidence="3" id="KW-1185">Reference proteome</keyword>
<dbReference type="EMBL" id="FNWL01000005">
    <property type="protein sequence ID" value="SEH17907.1"/>
    <property type="molecule type" value="Genomic_DNA"/>
</dbReference>
<protein>
    <submittedName>
        <fullName evidence="2">Uncharacterized conserved protein, DUF2267 family</fullName>
    </submittedName>
</protein>
<name>A0A1H6G495_9EURY</name>
<evidence type="ECO:0000313" key="2">
    <source>
        <dbReference type="EMBL" id="SEH17907.1"/>
    </source>
</evidence>
<dbReference type="InterPro" id="IPR038282">
    <property type="entry name" value="DUF2267_sf"/>
</dbReference>
<feature type="compositionally biased region" description="Low complexity" evidence="1">
    <location>
        <begin position="156"/>
        <end position="171"/>
    </location>
</feature>
<accession>A0A1H6G495</accession>